<evidence type="ECO:0000313" key="5">
    <source>
        <dbReference type="Proteomes" id="UP000824239"/>
    </source>
</evidence>
<dbReference type="NCBIfam" id="TIGR00350">
    <property type="entry name" value="lytR_cpsA_psr"/>
    <property type="match status" value="1"/>
</dbReference>
<dbReference type="PANTHER" id="PTHR33392:SF6">
    <property type="entry name" value="POLYISOPRENYL-TEICHOIC ACID--PEPTIDOGLYCAN TEICHOIC ACID TRANSFERASE TAGU"/>
    <property type="match status" value="1"/>
</dbReference>
<dbReference type="AlphaFoldDB" id="A0A9D1IX61"/>
<feature type="region of interest" description="Disordered" evidence="2">
    <location>
        <begin position="1"/>
        <end position="25"/>
    </location>
</feature>
<protein>
    <submittedName>
        <fullName evidence="4">LCP family protein</fullName>
    </submittedName>
</protein>
<reference evidence="4" key="1">
    <citation type="submission" date="2020-10" db="EMBL/GenBank/DDBJ databases">
        <authorList>
            <person name="Gilroy R."/>
        </authorList>
    </citation>
    <scope>NUCLEOTIDE SEQUENCE</scope>
    <source>
        <strain evidence="4">ChiBcec15-4380</strain>
    </source>
</reference>
<dbReference type="InterPro" id="IPR004474">
    <property type="entry name" value="LytR_CpsA_psr"/>
</dbReference>
<proteinExistence type="inferred from homology"/>
<reference evidence="4" key="2">
    <citation type="journal article" date="2021" name="PeerJ">
        <title>Extensive microbial diversity within the chicken gut microbiome revealed by metagenomics and culture.</title>
        <authorList>
            <person name="Gilroy R."/>
            <person name="Ravi A."/>
            <person name="Getino M."/>
            <person name="Pursley I."/>
            <person name="Horton D.L."/>
            <person name="Alikhan N.F."/>
            <person name="Baker D."/>
            <person name="Gharbi K."/>
            <person name="Hall N."/>
            <person name="Watson M."/>
            <person name="Adriaenssens E.M."/>
            <person name="Foster-Nyarko E."/>
            <person name="Jarju S."/>
            <person name="Secka A."/>
            <person name="Antonio M."/>
            <person name="Oren A."/>
            <person name="Chaudhuri R.R."/>
            <person name="La Ragione R."/>
            <person name="Hildebrand F."/>
            <person name="Pallen M.J."/>
        </authorList>
    </citation>
    <scope>NUCLEOTIDE SEQUENCE</scope>
    <source>
        <strain evidence="4">ChiBcec15-4380</strain>
    </source>
</reference>
<evidence type="ECO:0000313" key="4">
    <source>
        <dbReference type="EMBL" id="HIR50604.1"/>
    </source>
</evidence>
<comment type="similarity">
    <text evidence="1">Belongs to the LytR/CpsA/Psr (LCP) family.</text>
</comment>
<comment type="caution">
    <text evidence="4">The sequence shown here is derived from an EMBL/GenBank/DDBJ whole genome shotgun (WGS) entry which is preliminary data.</text>
</comment>
<dbReference type="Pfam" id="PF03816">
    <property type="entry name" value="LytR_cpsA_psr"/>
    <property type="match status" value="1"/>
</dbReference>
<evidence type="ECO:0000259" key="3">
    <source>
        <dbReference type="Pfam" id="PF03816"/>
    </source>
</evidence>
<feature type="domain" description="Cell envelope-related transcriptional attenuator" evidence="3">
    <location>
        <begin position="128"/>
        <end position="277"/>
    </location>
</feature>
<gene>
    <name evidence="4" type="ORF">IAA53_04860</name>
</gene>
<dbReference type="Proteomes" id="UP000824239">
    <property type="component" value="Unassembled WGS sequence"/>
</dbReference>
<dbReference type="PANTHER" id="PTHR33392">
    <property type="entry name" value="POLYISOPRENYL-TEICHOIC ACID--PEPTIDOGLYCAN TEICHOIC ACID TRANSFERASE TAGU"/>
    <property type="match status" value="1"/>
</dbReference>
<dbReference type="InterPro" id="IPR050922">
    <property type="entry name" value="LytR/CpsA/Psr_CW_biosynth"/>
</dbReference>
<evidence type="ECO:0000256" key="2">
    <source>
        <dbReference type="SAM" id="MobiDB-lite"/>
    </source>
</evidence>
<evidence type="ECO:0000256" key="1">
    <source>
        <dbReference type="ARBA" id="ARBA00006068"/>
    </source>
</evidence>
<sequence>MKLYGNRGGAYAPSPRDRRPRKRRLSGVQRGSLLLLASLSILVGTVAAIYRDFVKPVQLKTPQLPPSADVGEKSDTSSFTPPTTIEIETEIDASTGQEVEVEVEVPASHKEGFYNILICGTDDSGSCTDTIMIARLDVNDHSLALLSVPRDTLIYGNYTIPKINSVYGAAGGGAEGVEALAAKLAETLGFQVDGYVLVKLEAFIELVDLVDGVEFDVPERLYYADPTQDLYIDLQPGPQTLNGIQAMGLVRYRGYDMADIARTGVQQDFVRTLAKKYLSLTTLAKVGELARLLQENVVTDLTLGNMVYFGQELLKCDFDQMFTHTLEGEGQAYVNGQDCYALYPEAMLEVVNAYFNPYDAEITLDNVTVRTKSSLG</sequence>
<organism evidence="4 5">
    <name type="scientific">Candidatus Avoscillospira avicola</name>
    <dbReference type="NCBI Taxonomy" id="2840706"/>
    <lineage>
        <taxon>Bacteria</taxon>
        <taxon>Bacillati</taxon>
        <taxon>Bacillota</taxon>
        <taxon>Clostridia</taxon>
        <taxon>Eubacteriales</taxon>
        <taxon>Oscillospiraceae</taxon>
        <taxon>Oscillospiraceae incertae sedis</taxon>
        <taxon>Candidatus Avoscillospira</taxon>
    </lineage>
</organism>
<feature type="region of interest" description="Disordered" evidence="2">
    <location>
        <begin position="61"/>
        <end position="82"/>
    </location>
</feature>
<name>A0A9D1IX61_9FIRM</name>
<dbReference type="EMBL" id="DVHE01000042">
    <property type="protein sequence ID" value="HIR50604.1"/>
    <property type="molecule type" value="Genomic_DNA"/>
</dbReference>
<accession>A0A9D1IX61</accession>
<dbReference type="Gene3D" id="3.40.630.190">
    <property type="entry name" value="LCP protein"/>
    <property type="match status" value="1"/>
</dbReference>